<organism evidence="3 4">
    <name type="scientific">Pedobacter ginsenosidimutans</name>
    <dbReference type="NCBI Taxonomy" id="687842"/>
    <lineage>
        <taxon>Bacteria</taxon>
        <taxon>Pseudomonadati</taxon>
        <taxon>Bacteroidota</taxon>
        <taxon>Sphingobacteriia</taxon>
        <taxon>Sphingobacteriales</taxon>
        <taxon>Sphingobacteriaceae</taxon>
        <taxon>Pedobacter</taxon>
    </lineage>
</organism>
<evidence type="ECO:0000313" key="3">
    <source>
        <dbReference type="EMBL" id="KRT14412.1"/>
    </source>
</evidence>
<dbReference type="InterPro" id="IPR036249">
    <property type="entry name" value="Thioredoxin-like_sf"/>
</dbReference>
<evidence type="ECO:0000256" key="1">
    <source>
        <dbReference type="ARBA" id="ARBA00023284"/>
    </source>
</evidence>
<keyword evidence="4" id="KW-1185">Reference proteome</keyword>
<dbReference type="GO" id="GO:0016491">
    <property type="term" value="F:oxidoreductase activity"/>
    <property type="evidence" value="ECO:0007669"/>
    <property type="project" value="InterPro"/>
</dbReference>
<evidence type="ECO:0000313" key="4">
    <source>
        <dbReference type="Proteomes" id="UP000051950"/>
    </source>
</evidence>
<protein>
    <recommendedName>
        <fullName evidence="2">Thioredoxin domain-containing protein</fullName>
    </recommendedName>
</protein>
<dbReference type="Pfam" id="PF00578">
    <property type="entry name" value="AhpC-TSA"/>
    <property type="match status" value="1"/>
</dbReference>
<dbReference type="OrthoDB" id="634996at2"/>
<dbReference type="RefSeq" id="WP_057933883.1">
    <property type="nucleotide sequence ID" value="NZ_LMZQ01000018.1"/>
</dbReference>
<dbReference type="InterPro" id="IPR050553">
    <property type="entry name" value="Thioredoxin_ResA/DsbE_sf"/>
</dbReference>
<name>A0A0T5VKK4_9SPHI</name>
<dbReference type="InterPro" id="IPR013766">
    <property type="entry name" value="Thioredoxin_domain"/>
</dbReference>
<proteinExistence type="predicted"/>
<comment type="caution">
    <text evidence="3">The sequence shown here is derived from an EMBL/GenBank/DDBJ whole genome shotgun (WGS) entry which is preliminary data.</text>
</comment>
<dbReference type="STRING" id="687842.ASU31_19145"/>
<dbReference type="InterPro" id="IPR017937">
    <property type="entry name" value="Thioredoxin_CS"/>
</dbReference>
<gene>
    <name evidence="3" type="ORF">ASU31_19145</name>
</gene>
<dbReference type="PROSITE" id="PS51352">
    <property type="entry name" value="THIOREDOXIN_2"/>
    <property type="match status" value="1"/>
</dbReference>
<dbReference type="InterPro" id="IPR000866">
    <property type="entry name" value="AhpC/TSA"/>
</dbReference>
<dbReference type="Proteomes" id="UP000051950">
    <property type="component" value="Unassembled WGS sequence"/>
</dbReference>
<reference evidence="3 4" key="1">
    <citation type="submission" date="2015-11" db="EMBL/GenBank/DDBJ databases">
        <title>Sequence of Pedobacter ginsenosidimutans.</title>
        <authorList>
            <person name="Carson E."/>
            <person name="Keyser V."/>
            <person name="Newman J."/>
            <person name="Miller J."/>
        </authorList>
    </citation>
    <scope>NUCLEOTIDE SEQUENCE [LARGE SCALE GENOMIC DNA]</scope>
    <source>
        <strain evidence="3 4">KACC 14530</strain>
    </source>
</reference>
<evidence type="ECO:0000259" key="2">
    <source>
        <dbReference type="PROSITE" id="PS51352"/>
    </source>
</evidence>
<keyword evidence="1" id="KW-0676">Redox-active center</keyword>
<dbReference type="PANTHER" id="PTHR42852:SF13">
    <property type="entry name" value="PROTEIN DIPZ"/>
    <property type="match status" value="1"/>
</dbReference>
<dbReference type="PROSITE" id="PS00194">
    <property type="entry name" value="THIOREDOXIN_1"/>
    <property type="match status" value="1"/>
</dbReference>
<accession>A0A0T5VKK4</accession>
<dbReference type="CDD" id="cd02966">
    <property type="entry name" value="TlpA_like_family"/>
    <property type="match status" value="1"/>
</dbReference>
<dbReference type="EMBL" id="LMZQ01000018">
    <property type="protein sequence ID" value="KRT14412.1"/>
    <property type="molecule type" value="Genomic_DNA"/>
</dbReference>
<dbReference type="PANTHER" id="PTHR42852">
    <property type="entry name" value="THIOL:DISULFIDE INTERCHANGE PROTEIN DSBE"/>
    <property type="match status" value="1"/>
</dbReference>
<dbReference type="SUPFAM" id="SSF52833">
    <property type="entry name" value="Thioredoxin-like"/>
    <property type="match status" value="1"/>
</dbReference>
<dbReference type="Gene3D" id="3.40.30.10">
    <property type="entry name" value="Glutaredoxin"/>
    <property type="match status" value="1"/>
</dbReference>
<sequence length="662" mass="75565">MIHKTLTFLLFIALSINGFCQRTDNFRSLPEKPYNGKALTVFYNPSGTPLQNKESVNAVVYKYTDYKWEAADVKFVKAGKEWKSDLQVPINTGILAFKFVSGDSIDNNKNFGYFIMLNDKDRPGKMAPGGYIGWGFARSPNYGKNIPGYINFKGISDTATYHWLNQEILNNQKSKSLLARDYAIALSSYMGEHAAPKLVLATKYLTRTDANESELLDARYISAILIRDKNLTDSINMVISQKFPNGSIARLAAFKKLSSIRDIDSLLVASEDFLSKFPEANTNAKFNLENRINYGVIYQNLMVFGRLKKRPTDYVGKYIDSLPYNMLTSVYYKLIGIPYHRKEGDLKKIAEDSDLFVKRFEYFKANQPASMAYLSPSEWKSEYQKTFVATVSSDHIGLLNYQKRYQQALQYAKEAQAILDYNNAEINNQQALSLKMLGLNKDLQVLLKKSMFKNQSSTEMIAMIREAFVKERGSEKGFQEYLENMKNPADKEKELKDIMESMIKKEMPTWSMKDLNGKTVNSNDLKGKTVILDFWATWCVPCKASFPGMKLAVEKYKNDPDVVFYFVDTEERGDTYKTENAKYIKDNNYPFNVLFDNRLEGMKTNSEVFNKICKAFTISGIPQKLIIDKNGYVRFISVGFRGSATGLADEMTALIEMTKKAE</sequence>
<dbReference type="GO" id="GO:0016209">
    <property type="term" value="F:antioxidant activity"/>
    <property type="evidence" value="ECO:0007669"/>
    <property type="project" value="InterPro"/>
</dbReference>
<feature type="domain" description="Thioredoxin" evidence="2">
    <location>
        <begin position="501"/>
        <end position="660"/>
    </location>
</feature>
<dbReference type="AlphaFoldDB" id="A0A0T5VKK4"/>